<dbReference type="SUPFAM" id="SSF53720">
    <property type="entry name" value="ALDH-like"/>
    <property type="match status" value="1"/>
</dbReference>
<dbReference type="NCBIfam" id="NF011927">
    <property type="entry name" value="PRK15398.1"/>
    <property type="match status" value="1"/>
</dbReference>
<dbReference type="Pfam" id="PF00171">
    <property type="entry name" value="Aldedh"/>
    <property type="match status" value="1"/>
</dbReference>
<feature type="domain" description="Aldehyde dehydrogenase" evidence="3">
    <location>
        <begin position="21"/>
        <end position="419"/>
    </location>
</feature>
<dbReference type="PANTHER" id="PTHR11699">
    <property type="entry name" value="ALDEHYDE DEHYDROGENASE-RELATED"/>
    <property type="match status" value="1"/>
</dbReference>
<dbReference type="RefSeq" id="WP_039459937.1">
    <property type="nucleotide sequence ID" value="NZ_JWLZ01000090.1"/>
</dbReference>
<organism evidence="4 5">
    <name type="scientific">Photobacterium gaetbulicola</name>
    <dbReference type="NCBI Taxonomy" id="1295392"/>
    <lineage>
        <taxon>Bacteria</taxon>
        <taxon>Pseudomonadati</taxon>
        <taxon>Pseudomonadota</taxon>
        <taxon>Gammaproteobacteria</taxon>
        <taxon>Vibrionales</taxon>
        <taxon>Vibrionaceae</taxon>
        <taxon>Photobacterium</taxon>
    </lineage>
</organism>
<reference evidence="4 5" key="1">
    <citation type="submission" date="2014-12" db="EMBL/GenBank/DDBJ databases">
        <title>Genome sequencing of Photobacterium gaetbulicola AD005a.</title>
        <authorList>
            <person name="Adrian T.G.S."/>
            <person name="Chan K.G."/>
        </authorList>
    </citation>
    <scope>NUCLEOTIDE SEQUENCE [LARGE SCALE GENOMIC DNA]</scope>
    <source>
        <strain evidence="4 5">AD005a</strain>
    </source>
</reference>
<dbReference type="InterPro" id="IPR015590">
    <property type="entry name" value="Aldehyde_DH_dom"/>
</dbReference>
<dbReference type="InterPro" id="IPR012408">
    <property type="entry name" value="Acetald_propionald_DH-rel"/>
</dbReference>
<dbReference type="CDD" id="cd07121">
    <property type="entry name" value="ALDH_EutE"/>
    <property type="match status" value="1"/>
</dbReference>
<name>A0A0B9GHY6_9GAMM</name>
<dbReference type="GO" id="GO:0008774">
    <property type="term" value="F:acetaldehyde dehydrogenase (acetylating) activity"/>
    <property type="evidence" value="ECO:0007669"/>
    <property type="project" value="InterPro"/>
</dbReference>
<evidence type="ECO:0000313" key="5">
    <source>
        <dbReference type="Proteomes" id="UP000031278"/>
    </source>
</evidence>
<accession>A0A0B9GHY6</accession>
<sequence>MSQLNIETLVSDILAQSVFSPNGKVSSHVGGAGFETVNSAINAAKLAFEELNSSPISVRSAIIEGLRNELVADIPDMAERAWQETGMGNVSDKVLKNKAALENTPGTEDLATQALTGDGGLTLFEYSPYGVVGAVAPSTNPTETIINNVIGMIAAGNSVIFSPHPGAKEVSIWLIDKVEQIIFDQCGIRNLVVCVSNPSFEATRQMMEHPDVPLLVVTGGPGIVSMAMKTGKKVIGAGAGNPPVIVDDSADIKKAAVDIISGASFDFNLPCIAEKAVVVVDSVAQELLQAMEEFGAHWVKDPVDVERLRQVVINEAGDANKALVGQSPAQILDAANIGYQGQPKLVVASVSADDPLMLVEQLMPMLPVATAFNFEQALSIARDVEGGNLHTAIMHSKNIDHLNRAARVMRTSIFVKNAPSYAGIGVGAEGFTTFTIATPTGEGTTSARSFARLRRCVLSEAFNIR</sequence>
<dbReference type="EMBL" id="JWLZ01000090">
    <property type="protein sequence ID" value="KHT64395.1"/>
    <property type="molecule type" value="Genomic_DNA"/>
</dbReference>
<dbReference type="Proteomes" id="UP000031278">
    <property type="component" value="Unassembled WGS sequence"/>
</dbReference>
<dbReference type="Gene3D" id="3.40.605.10">
    <property type="entry name" value="Aldehyde Dehydrogenase, Chain A, domain 1"/>
    <property type="match status" value="1"/>
</dbReference>
<dbReference type="Gene3D" id="3.40.309.10">
    <property type="entry name" value="Aldehyde Dehydrogenase, Chain A, domain 2"/>
    <property type="match status" value="1"/>
</dbReference>
<dbReference type="AlphaFoldDB" id="A0A0B9GHY6"/>
<dbReference type="InterPro" id="IPR016162">
    <property type="entry name" value="Ald_DH_N"/>
</dbReference>
<comment type="caution">
    <text evidence="4">The sequence shown here is derived from an EMBL/GenBank/DDBJ whole genome shotgun (WGS) entry which is preliminary data.</text>
</comment>
<proteinExistence type="predicted"/>
<evidence type="ECO:0000256" key="1">
    <source>
        <dbReference type="ARBA" id="ARBA00023002"/>
    </source>
</evidence>
<keyword evidence="1" id="KW-0560">Oxidoreductase</keyword>
<dbReference type="InterPro" id="IPR016163">
    <property type="entry name" value="Ald_DH_C"/>
</dbReference>
<evidence type="ECO:0000259" key="3">
    <source>
        <dbReference type="Pfam" id="PF00171"/>
    </source>
</evidence>
<evidence type="ECO:0000256" key="2">
    <source>
        <dbReference type="ARBA" id="ARBA00023027"/>
    </source>
</evidence>
<protein>
    <submittedName>
        <fullName evidence="4">Aldehyde dehydrogenase</fullName>
    </submittedName>
</protein>
<keyword evidence="2" id="KW-0520">NAD</keyword>
<evidence type="ECO:0000313" key="4">
    <source>
        <dbReference type="EMBL" id="KHT64395.1"/>
    </source>
</evidence>
<dbReference type="InterPro" id="IPR016161">
    <property type="entry name" value="Ald_DH/histidinol_DH"/>
</dbReference>
<dbReference type="PIRSF" id="PIRSF036410">
    <property type="entry name" value="EutE_PduP"/>
    <property type="match status" value="1"/>
</dbReference>
<gene>
    <name evidence="4" type="ORF">RJ45_06685</name>
</gene>